<dbReference type="EMBL" id="VSSQ01000328">
    <property type="protein sequence ID" value="MPL91397.1"/>
    <property type="molecule type" value="Genomic_DNA"/>
</dbReference>
<reference evidence="1" key="1">
    <citation type="submission" date="2019-08" db="EMBL/GenBank/DDBJ databases">
        <authorList>
            <person name="Kucharzyk K."/>
            <person name="Murdoch R.W."/>
            <person name="Higgins S."/>
            <person name="Loffler F."/>
        </authorList>
    </citation>
    <scope>NUCLEOTIDE SEQUENCE</scope>
</reference>
<comment type="caution">
    <text evidence="1">The sequence shown here is derived from an EMBL/GenBank/DDBJ whole genome shotgun (WGS) entry which is preliminary data.</text>
</comment>
<sequence>MDKVKIDQVLYSITRTAGPILVENKACCGAITYNQNEIEVLTDLGKSAEVVTLVHEIVHGITYERGINTLIKDESVETFTEEMAKGIIQLIRDNPDLVNYVSGK</sequence>
<protein>
    <submittedName>
        <fullName evidence="1">Uncharacterized protein</fullName>
    </submittedName>
</protein>
<evidence type="ECO:0000313" key="1">
    <source>
        <dbReference type="EMBL" id="MPL91397.1"/>
    </source>
</evidence>
<organism evidence="1">
    <name type="scientific">bioreactor metagenome</name>
    <dbReference type="NCBI Taxonomy" id="1076179"/>
    <lineage>
        <taxon>unclassified sequences</taxon>
        <taxon>metagenomes</taxon>
        <taxon>ecological metagenomes</taxon>
    </lineage>
</organism>
<name>A0A644VJH5_9ZZZZ</name>
<proteinExistence type="predicted"/>
<accession>A0A644VJH5</accession>
<gene>
    <name evidence="1" type="ORF">SDC9_37465</name>
</gene>
<dbReference type="AlphaFoldDB" id="A0A644VJH5"/>